<reference evidence="2" key="1">
    <citation type="journal article" date="2014" name="BMC Genomics">
        <title>The Babesia bovis gene and promoter model: an update from full-length EST analysis.</title>
        <authorList>
            <person name="Yamagishi J."/>
            <person name="Wakaguri H."/>
            <person name="Yokoyama N."/>
            <person name="Yamashita R."/>
            <person name="Suzuki Y."/>
            <person name="Xuan X."/>
            <person name="Igarashi I."/>
        </authorList>
    </citation>
    <scope>NUCLEOTIDE SEQUENCE</scope>
    <source>
        <strain evidence="2">Texas</strain>
    </source>
</reference>
<organism evidence="2">
    <name type="scientific">Babesia bovis</name>
    <dbReference type="NCBI Taxonomy" id="5865"/>
    <lineage>
        <taxon>Eukaryota</taxon>
        <taxon>Sar</taxon>
        <taxon>Alveolata</taxon>
        <taxon>Apicomplexa</taxon>
        <taxon>Aconoidasida</taxon>
        <taxon>Piroplasmida</taxon>
        <taxon>Babesiidae</taxon>
        <taxon>Babesia</taxon>
    </lineage>
</organism>
<name>S6B5L8_BABBO</name>
<evidence type="ECO:0000313" key="2">
    <source>
        <dbReference type="EMBL" id="BAN64301.1"/>
    </source>
</evidence>
<dbReference type="EMBL" id="AK440507">
    <property type="protein sequence ID" value="BAN64301.1"/>
    <property type="molecule type" value="mRNA"/>
</dbReference>
<protein>
    <submittedName>
        <fullName evidence="2">Membrane protein, putative</fullName>
    </submittedName>
</protein>
<dbReference type="AlphaFoldDB" id="S6B5L8"/>
<keyword evidence="1" id="KW-0732">Signal</keyword>
<feature type="signal peptide" evidence="1">
    <location>
        <begin position="1"/>
        <end position="28"/>
    </location>
</feature>
<accession>S6B5L8</accession>
<proteinExistence type="evidence at transcript level"/>
<sequence length="354" mass="40531">MAGFGKISAFFVGFVAVNCFFVAEFSFAEVLPNASTRPCYKVFRHPASSVSVCCAPAYKPILIQEHCGRRANNLDFQLLDKRVKQFYNRIQNHRTAKDSLQPYETHVYKMLDNTKESMPIDLADDCCNLRSGQMPLWFLYHLASYIARRLSAELSPGMTYQARRQRDEHYRKIYEFVDEAIKTPALIHVDRPDQPAKEAAAVASPVSAPNETLNISTKPFYLTHIPSKTWNEKLAEKCNLRLLEDRLAKIHQRIIDGAAAEPSAIYSNLALKEIKKTVKDFPVDLAWELFKHDSGRLSKMTTMQLAPYFAKRLAGALCDQLGMKHGNSEWMRHYLALRKYIEEILKTPDTVYID</sequence>
<feature type="chain" id="PRO_5004536684" evidence="1">
    <location>
        <begin position="29"/>
        <end position="354"/>
    </location>
</feature>
<evidence type="ECO:0000256" key="1">
    <source>
        <dbReference type="SAM" id="SignalP"/>
    </source>
</evidence>
<gene>
    <name evidence="2" type="primary">BBOV_IV011680</name>
</gene>
<dbReference type="VEuPathDB" id="PiroplasmaDB:BBOV_IV011680"/>